<dbReference type="Proteomes" id="UP000017048">
    <property type="component" value="Unassembled WGS sequence"/>
</dbReference>
<keyword evidence="2" id="KW-0732">Signal</keyword>
<dbReference type="eggNOG" id="COG2365">
    <property type="taxonomic scope" value="Bacteria"/>
</dbReference>
<comment type="caution">
    <text evidence="4">The sequence shown here is derived from an EMBL/GenBank/DDBJ whole genome shotgun (WGS) entry which is preliminary data.</text>
</comment>
<dbReference type="InterPro" id="IPR000387">
    <property type="entry name" value="Tyr_Pase_dom"/>
</dbReference>
<dbReference type="RefSeq" id="WP_022566404.1">
    <property type="nucleotide sequence ID" value="NZ_BAFO02000024.1"/>
</dbReference>
<dbReference type="PANTHER" id="PTHR31126:SF1">
    <property type="entry name" value="TYROSINE SPECIFIC PROTEIN PHOSPHATASES DOMAIN-CONTAINING PROTEIN"/>
    <property type="match status" value="1"/>
</dbReference>
<dbReference type="InterPro" id="IPR029021">
    <property type="entry name" value="Prot-tyrosine_phosphatase-like"/>
</dbReference>
<feature type="signal peptide" evidence="2">
    <location>
        <begin position="1"/>
        <end position="31"/>
    </location>
</feature>
<keyword evidence="5" id="KW-1185">Reference proteome</keyword>
<gene>
    <name evidence="4" type="ORF">NCAST_24_01190</name>
</gene>
<feature type="domain" description="Tyrosine specific protein phosphatases" evidence="3">
    <location>
        <begin position="155"/>
        <end position="197"/>
    </location>
</feature>
<dbReference type="SUPFAM" id="SSF52799">
    <property type="entry name" value="(Phosphotyrosine protein) phosphatases II"/>
    <property type="match status" value="1"/>
</dbReference>
<proteinExistence type="inferred from homology"/>
<dbReference type="EMBL" id="BAFO02000024">
    <property type="protein sequence ID" value="GAD84513.1"/>
    <property type="molecule type" value="Genomic_DNA"/>
</dbReference>
<evidence type="ECO:0000256" key="1">
    <source>
        <dbReference type="ARBA" id="ARBA00009580"/>
    </source>
</evidence>
<reference evidence="4 5" key="1">
    <citation type="journal article" date="2014" name="BMC Genomics">
        <title>Genome based analysis of type-I polyketide synthase and nonribosomal peptide synthetase gene clusters in seven strains of five representative Nocardia species.</title>
        <authorList>
            <person name="Komaki H."/>
            <person name="Ichikawa N."/>
            <person name="Hosoyama A."/>
            <person name="Takahashi-Nakaguchi A."/>
            <person name="Matsuzawa T."/>
            <person name="Suzuki K."/>
            <person name="Fujita N."/>
            <person name="Gonoi T."/>
        </authorList>
    </citation>
    <scope>NUCLEOTIDE SEQUENCE [LARGE SCALE GENOMIC DNA]</scope>
    <source>
        <strain evidence="4 5">NBRC 15531</strain>
    </source>
</reference>
<organism evidence="4 5">
    <name type="scientific">Nocardia asteroides NBRC 15531</name>
    <dbReference type="NCBI Taxonomy" id="1110697"/>
    <lineage>
        <taxon>Bacteria</taxon>
        <taxon>Bacillati</taxon>
        <taxon>Actinomycetota</taxon>
        <taxon>Actinomycetes</taxon>
        <taxon>Mycobacteriales</taxon>
        <taxon>Nocardiaceae</taxon>
        <taxon>Nocardia</taxon>
    </lineage>
</organism>
<dbReference type="Gene3D" id="3.90.190.10">
    <property type="entry name" value="Protein tyrosine phosphatase superfamily"/>
    <property type="match status" value="1"/>
</dbReference>
<dbReference type="STRING" id="1824.SAMN05444423_10632"/>
<dbReference type="PANTHER" id="PTHR31126">
    <property type="entry name" value="TYROSINE-PROTEIN PHOSPHATASE"/>
    <property type="match status" value="1"/>
</dbReference>
<dbReference type="GeneID" id="91518534"/>
<dbReference type="GO" id="GO:0004721">
    <property type="term" value="F:phosphoprotein phosphatase activity"/>
    <property type="evidence" value="ECO:0007669"/>
    <property type="project" value="InterPro"/>
</dbReference>
<sequence length="266" mass="27274">MIRSRAVHASLAAATGMAVLLGPVVAGPALAAPVGGETTVADRLLGLSGVQNARDAGGYRTVDGHQVRTGLVFRTGALDKATPEDLARLSALGVRVVDDLRTGYERNLAPDRLPAGAVGHSYDVIGQAPPLILAGALFGGEGMYRAFITAPGANEAFAAVLRDIIAADGAGVLYHCSAGKDRTGWTSAVLLTLLGVDRATVTADYLASNAYRNAAPADPLNGVQQSWLDAAFDQANQSYGSFDGYVRDGLGLTGADITALRAALLS</sequence>
<evidence type="ECO:0000313" key="5">
    <source>
        <dbReference type="Proteomes" id="UP000017048"/>
    </source>
</evidence>
<comment type="similarity">
    <text evidence="1">Belongs to the protein-tyrosine phosphatase family.</text>
</comment>
<evidence type="ECO:0000259" key="3">
    <source>
        <dbReference type="PROSITE" id="PS50056"/>
    </source>
</evidence>
<dbReference type="PROSITE" id="PS50056">
    <property type="entry name" value="TYR_PHOSPHATASE_2"/>
    <property type="match status" value="1"/>
</dbReference>
<accession>U5EDJ2</accession>
<protein>
    <recommendedName>
        <fullName evidence="3">Tyrosine specific protein phosphatases domain-containing protein</fullName>
    </recommendedName>
</protein>
<dbReference type="AlphaFoldDB" id="U5EDJ2"/>
<dbReference type="InterPro" id="IPR026893">
    <property type="entry name" value="Tyr/Ser_Pase_IphP-type"/>
</dbReference>
<dbReference type="Pfam" id="PF13350">
    <property type="entry name" value="Y_phosphatase3"/>
    <property type="match status" value="1"/>
</dbReference>
<feature type="chain" id="PRO_5004659259" description="Tyrosine specific protein phosphatases domain-containing protein" evidence="2">
    <location>
        <begin position="32"/>
        <end position="266"/>
    </location>
</feature>
<name>U5EDJ2_NOCAS</name>
<evidence type="ECO:0000313" key="4">
    <source>
        <dbReference type="EMBL" id="GAD84513.1"/>
    </source>
</evidence>
<evidence type="ECO:0000256" key="2">
    <source>
        <dbReference type="SAM" id="SignalP"/>
    </source>
</evidence>